<proteinExistence type="predicted"/>
<name>A0AAD8QAU7_LOLMU</name>
<evidence type="ECO:0000313" key="1">
    <source>
        <dbReference type="EMBL" id="KAK1599250.1"/>
    </source>
</evidence>
<gene>
    <name evidence="1" type="ORF">QYE76_016774</name>
</gene>
<dbReference type="AlphaFoldDB" id="A0AAD8QAU7"/>
<sequence length="261" mass="28810">MSGGNGGSAAAGGLGVLQAGLDVVASLSGVRRCHILPHAGAGVKIDSTPIDAEASFSWLDIGYMELDGWTLPALAAIMASPSISFNQFLEKEKLKSNGSNFTDWFRHVRIFLSGGNLQYVLEAPLGPPPPPVVSEDVKNVYETRVIRYSQVQCAILCSLEAELQKWFEHRDPYELVHELKAIFETHVAVESYEVSKHFFGCMMEEGSSVSEHMLKMSGHAKKLSDLEILIPNQLGIHRVLQSLPPSYKNFVMNYNMQNMNK</sequence>
<keyword evidence="2" id="KW-1185">Reference proteome</keyword>
<organism evidence="1 2">
    <name type="scientific">Lolium multiflorum</name>
    <name type="common">Italian ryegrass</name>
    <name type="synonym">Lolium perenne subsp. multiflorum</name>
    <dbReference type="NCBI Taxonomy" id="4521"/>
    <lineage>
        <taxon>Eukaryota</taxon>
        <taxon>Viridiplantae</taxon>
        <taxon>Streptophyta</taxon>
        <taxon>Embryophyta</taxon>
        <taxon>Tracheophyta</taxon>
        <taxon>Spermatophyta</taxon>
        <taxon>Magnoliopsida</taxon>
        <taxon>Liliopsida</taxon>
        <taxon>Poales</taxon>
        <taxon>Poaceae</taxon>
        <taxon>BOP clade</taxon>
        <taxon>Pooideae</taxon>
        <taxon>Poodae</taxon>
        <taxon>Poeae</taxon>
        <taxon>Poeae Chloroplast Group 2 (Poeae type)</taxon>
        <taxon>Loliodinae</taxon>
        <taxon>Loliinae</taxon>
        <taxon>Lolium</taxon>
    </lineage>
</organism>
<dbReference type="EMBL" id="JAUUTY010000590">
    <property type="protein sequence ID" value="KAK1599250.1"/>
    <property type="molecule type" value="Genomic_DNA"/>
</dbReference>
<protein>
    <submittedName>
        <fullName evidence="1">Uncharacterized protein</fullName>
    </submittedName>
</protein>
<dbReference type="Proteomes" id="UP001231189">
    <property type="component" value="Unassembled WGS sequence"/>
</dbReference>
<reference evidence="1" key="1">
    <citation type="submission" date="2023-07" db="EMBL/GenBank/DDBJ databases">
        <title>A chromosome-level genome assembly of Lolium multiflorum.</title>
        <authorList>
            <person name="Chen Y."/>
            <person name="Copetti D."/>
            <person name="Kolliker R."/>
            <person name="Studer B."/>
        </authorList>
    </citation>
    <scope>NUCLEOTIDE SEQUENCE</scope>
    <source>
        <strain evidence="1">02402/16</strain>
        <tissue evidence="1">Leaf</tissue>
    </source>
</reference>
<accession>A0AAD8QAU7</accession>
<dbReference type="Pfam" id="PF14223">
    <property type="entry name" value="Retrotran_gag_2"/>
    <property type="match status" value="1"/>
</dbReference>
<evidence type="ECO:0000313" key="2">
    <source>
        <dbReference type="Proteomes" id="UP001231189"/>
    </source>
</evidence>
<comment type="caution">
    <text evidence="1">The sequence shown here is derived from an EMBL/GenBank/DDBJ whole genome shotgun (WGS) entry which is preliminary data.</text>
</comment>